<dbReference type="PROSITE" id="PS51747">
    <property type="entry name" value="CYT_DCMP_DEAMINASES_2"/>
    <property type="match status" value="1"/>
</dbReference>
<evidence type="ECO:0000256" key="1">
    <source>
        <dbReference type="ARBA" id="ARBA00022694"/>
    </source>
</evidence>
<evidence type="ECO:0000313" key="5">
    <source>
        <dbReference type="RefSeq" id="XP_034107240.1"/>
    </source>
</evidence>
<accession>A0A6P8X7G9</accession>
<dbReference type="AlphaFoldDB" id="A0A6P8X7G9"/>
<evidence type="ECO:0000256" key="2">
    <source>
        <dbReference type="ARBA" id="ARBA00038160"/>
    </source>
</evidence>
<sequence>MDVLSPPAAKKAKSVHCNTLDDLFGIKALLSDEYKKEIKLIKVHSCELESKQQLQAVIQELAQKLPHFQHLKRVHDRNVLICPTADIKDTLEQHLKQHQISDHVLKALCRNVNVVEVPANSAKLRVQYDQMVKYWPCKFHPDKYAESLQNGSNFTSSQRLYHKRMAQLLRHLSRDLNQGQPVAICVDPRQPSIVAIAGSRNSEGSHQHCVMWLVDHVARSQQGGAWQSQVDFVQDEQQHAAKTLRGLPQNYYDYLQSHEHCKDLQYGAELPRRGSEKQPEDELGTSVDNLSKYGPYLCTGYDIYLLREPCLMCAMALVHSRVKRIFFLEQSKNGALASSFQLHAVKELNHHYEVFQFTTTS</sequence>
<dbReference type="RefSeq" id="XP_034107240.1">
    <property type="nucleotide sequence ID" value="XM_034251349.2"/>
</dbReference>
<reference evidence="5" key="1">
    <citation type="submission" date="2025-08" db="UniProtKB">
        <authorList>
            <consortium name="RefSeq"/>
        </authorList>
    </citation>
    <scope>IDENTIFICATION</scope>
    <source>
        <strain evidence="5">15112-1751.03</strain>
        <tissue evidence="5">Whole Adult</tissue>
    </source>
</reference>
<feature type="domain" description="CMP/dCMP-type deaminase" evidence="3">
    <location>
        <begin position="157"/>
        <end position="355"/>
    </location>
</feature>
<dbReference type="Proteomes" id="UP000515160">
    <property type="component" value="Chromosome 3"/>
</dbReference>
<comment type="similarity">
    <text evidence="2">Belongs to the cytidine and deoxycytidylate deaminase family. ADAT3 subfamily.</text>
</comment>
<organism evidence="4 5">
    <name type="scientific">Drosophila albomicans</name>
    <name type="common">Fruit fly</name>
    <dbReference type="NCBI Taxonomy" id="7291"/>
    <lineage>
        <taxon>Eukaryota</taxon>
        <taxon>Metazoa</taxon>
        <taxon>Ecdysozoa</taxon>
        <taxon>Arthropoda</taxon>
        <taxon>Hexapoda</taxon>
        <taxon>Insecta</taxon>
        <taxon>Pterygota</taxon>
        <taxon>Neoptera</taxon>
        <taxon>Endopterygota</taxon>
        <taxon>Diptera</taxon>
        <taxon>Brachycera</taxon>
        <taxon>Muscomorpha</taxon>
        <taxon>Ephydroidea</taxon>
        <taxon>Drosophilidae</taxon>
        <taxon>Drosophila</taxon>
    </lineage>
</organism>
<dbReference type="InterPro" id="IPR016193">
    <property type="entry name" value="Cytidine_deaminase-like"/>
</dbReference>
<dbReference type="GO" id="GO:0046872">
    <property type="term" value="F:metal ion binding"/>
    <property type="evidence" value="ECO:0007669"/>
    <property type="project" value="UniProtKB-KW"/>
</dbReference>
<evidence type="ECO:0000313" key="4">
    <source>
        <dbReference type="Proteomes" id="UP000515160"/>
    </source>
</evidence>
<dbReference type="PANTHER" id="PTHR11079:SF156">
    <property type="entry name" value="INACTIVE TRNA-SPECIFIC ADENOSINE DEAMINASE-LIKE PROTEIN 3-RELATED"/>
    <property type="match status" value="1"/>
</dbReference>
<evidence type="ECO:0000259" key="3">
    <source>
        <dbReference type="PROSITE" id="PS51747"/>
    </source>
</evidence>
<dbReference type="GeneID" id="117569973"/>
<dbReference type="InterPro" id="IPR002125">
    <property type="entry name" value="CMP_dCMP_dom"/>
</dbReference>
<dbReference type="GO" id="GO:0005737">
    <property type="term" value="C:cytoplasm"/>
    <property type="evidence" value="ECO:0007669"/>
    <property type="project" value="TreeGrafter"/>
</dbReference>
<dbReference type="GO" id="GO:0052717">
    <property type="term" value="F:tRNA-specific adenosine-34 deaminase activity"/>
    <property type="evidence" value="ECO:0007669"/>
    <property type="project" value="UniProtKB-EC"/>
</dbReference>
<dbReference type="Gene3D" id="3.40.140.10">
    <property type="entry name" value="Cytidine Deaminase, domain 2"/>
    <property type="match status" value="1"/>
</dbReference>
<dbReference type="GO" id="GO:0005634">
    <property type="term" value="C:nucleus"/>
    <property type="evidence" value="ECO:0007669"/>
    <property type="project" value="TreeGrafter"/>
</dbReference>
<name>A0A6P8X7G9_DROAB</name>
<dbReference type="OrthoDB" id="3180714at2759"/>
<gene>
    <name evidence="5" type="primary">LOC117569973</name>
</gene>
<keyword evidence="4" id="KW-1185">Reference proteome</keyword>
<protein>
    <submittedName>
        <fullName evidence="5">Probable inactive tRNA-specific adenosine deaminase-like protein 3</fullName>
    </submittedName>
</protein>
<proteinExistence type="inferred from homology"/>
<keyword evidence="1" id="KW-0819">tRNA processing</keyword>
<dbReference type="GO" id="GO:0002100">
    <property type="term" value="P:tRNA wobble adenosine to inosine editing"/>
    <property type="evidence" value="ECO:0007669"/>
    <property type="project" value="InterPro"/>
</dbReference>
<dbReference type="SUPFAM" id="SSF53927">
    <property type="entry name" value="Cytidine deaminase-like"/>
    <property type="match status" value="1"/>
</dbReference>
<dbReference type="PANTHER" id="PTHR11079">
    <property type="entry name" value="CYTOSINE DEAMINASE FAMILY MEMBER"/>
    <property type="match status" value="1"/>
</dbReference>